<dbReference type="SUPFAM" id="SSF51395">
    <property type="entry name" value="FMN-linked oxidoreductases"/>
    <property type="match status" value="1"/>
</dbReference>
<dbReference type="InterPro" id="IPR013785">
    <property type="entry name" value="Aldolase_TIM"/>
</dbReference>
<evidence type="ECO:0000256" key="1">
    <source>
        <dbReference type="ARBA" id="ARBA00001917"/>
    </source>
</evidence>
<dbReference type="Proteomes" id="UP001524642">
    <property type="component" value="Unassembled WGS sequence"/>
</dbReference>
<keyword evidence="4" id="KW-0560">Oxidoreductase</keyword>
<evidence type="ECO:0000256" key="4">
    <source>
        <dbReference type="ARBA" id="ARBA00023002"/>
    </source>
</evidence>
<accession>A0ABT1X6Q8</accession>
<keyword evidence="8" id="KW-1185">Reference proteome</keyword>
<dbReference type="InterPro" id="IPR037396">
    <property type="entry name" value="FMN_HAD"/>
</dbReference>
<dbReference type="PIRSF" id="PIRSF000138">
    <property type="entry name" value="Al-hdrx_acd_dh"/>
    <property type="match status" value="1"/>
</dbReference>
<dbReference type="PROSITE" id="PS00557">
    <property type="entry name" value="FMN_HYDROXY_ACID_DH_1"/>
    <property type="match status" value="1"/>
</dbReference>
<comment type="cofactor">
    <cofactor evidence="1">
        <name>FMN</name>
        <dbReference type="ChEBI" id="CHEBI:58210"/>
    </cofactor>
</comment>
<evidence type="ECO:0000256" key="2">
    <source>
        <dbReference type="ARBA" id="ARBA00022630"/>
    </source>
</evidence>
<dbReference type="CDD" id="cd02809">
    <property type="entry name" value="alpha_hydroxyacid_oxid_FMN"/>
    <property type="match status" value="1"/>
</dbReference>
<comment type="caution">
    <text evidence="7">The sequence shown here is derived from an EMBL/GenBank/DDBJ whole genome shotgun (WGS) entry which is preliminary data.</text>
</comment>
<dbReference type="Gene3D" id="3.20.20.70">
    <property type="entry name" value="Aldolase class I"/>
    <property type="match status" value="1"/>
</dbReference>
<dbReference type="PANTHER" id="PTHR10578:SF107">
    <property type="entry name" value="2-HYDROXYACID OXIDASE 1"/>
    <property type="match status" value="1"/>
</dbReference>
<comment type="similarity">
    <text evidence="5">Belongs to the FMN-dependent alpha-hydroxy acid dehydrogenase family.</text>
</comment>
<reference evidence="7 8" key="1">
    <citation type="submission" date="2022-06" db="EMBL/GenBank/DDBJ databases">
        <title>Roseomonas CN29.</title>
        <authorList>
            <person name="Cheng Y."/>
            <person name="He X."/>
        </authorList>
    </citation>
    <scope>NUCLEOTIDE SEQUENCE [LARGE SCALE GENOMIC DNA]</scope>
    <source>
        <strain evidence="7 8">CN29</strain>
    </source>
</reference>
<evidence type="ECO:0000256" key="3">
    <source>
        <dbReference type="ARBA" id="ARBA00022643"/>
    </source>
</evidence>
<protein>
    <submittedName>
        <fullName evidence="7">Alpha-hydroxy-acid oxidizing protein</fullName>
    </submittedName>
</protein>
<feature type="domain" description="FMN hydroxy acid dehydrogenase" evidence="6">
    <location>
        <begin position="5"/>
        <end position="352"/>
    </location>
</feature>
<evidence type="ECO:0000313" key="8">
    <source>
        <dbReference type="Proteomes" id="UP001524642"/>
    </source>
</evidence>
<proteinExistence type="inferred from homology"/>
<keyword evidence="2" id="KW-0285">Flavoprotein</keyword>
<sequence length="375" mass="38868">MSDGAADSLGRTAEELVRLAAGRLRREVWDYLSGGAESEATIAANRAAIERMGFVPRVLRDVSRVEERTVLLGRPLALPVFLAPIGSLALLHPGGAPAAARAAAASGTTAFVSLMAEPGPEAIAREAPGLVLQVYMRGDRAWLRDLVARAEAAGYAAVCLTVDSAVYGRRERDLINRYSSSMAADRAHLGAGGGAQITAHQSGLTWDMVAALRGMTRLPLVLKGIASPADAALAVEAGMDAVYVSNHGGRQLDFTLGALDLLPPVVEAVAGRAEVLVDGGFLRGTDILKALCLGARAVGLGKLQGWALAAGGEAGLRHLLALLAEEIRTAMALLGCARLPDLSPALLRSLPAPFMPGPLSAFRGLREGQGLNAEG</sequence>
<name>A0ABT1X6Q8_9PROT</name>
<dbReference type="InterPro" id="IPR012133">
    <property type="entry name" value="Alpha-hydoxy_acid_DH_FMN"/>
</dbReference>
<dbReference type="EMBL" id="JANJOU010000016">
    <property type="protein sequence ID" value="MCR0983773.1"/>
    <property type="molecule type" value="Genomic_DNA"/>
</dbReference>
<evidence type="ECO:0000256" key="5">
    <source>
        <dbReference type="ARBA" id="ARBA00024042"/>
    </source>
</evidence>
<keyword evidence="3" id="KW-0288">FMN</keyword>
<dbReference type="RefSeq" id="WP_257717439.1">
    <property type="nucleotide sequence ID" value="NZ_JANJOU010000016.1"/>
</dbReference>
<evidence type="ECO:0000313" key="7">
    <source>
        <dbReference type="EMBL" id="MCR0983773.1"/>
    </source>
</evidence>
<dbReference type="PANTHER" id="PTHR10578">
    <property type="entry name" value="S -2-HYDROXY-ACID OXIDASE-RELATED"/>
    <property type="match status" value="1"/>
</dbReference>
<dbReference type="Pfam" id="PF01070">
    <property type="entry name" value="FMN_dh"/>
    <property type="match status" value="1"/>
</dbReference>
<evidence type="ECO:0000259" key="6">
    <source>
        <dbReference type="PROSITE" id="PS51349"/>
    </source>
</evidence>
<dbReference type="InterPro" id="IPR000262">
    <property type="entry name" value="FMN-dep_DH"/>
</dbReference>
<dbReference type="InterPro" id="IPR008259">
    <property type="entry name" value="FMN_hydac_DH_AS"/>
</dbReference>
<dbReference type="PROSITE" id="PS51349">
    <property type="entry name" value="FMN_HYDROXY_ACID_DH_2"/>
    <property type="match status" value="1"/>
</dbReference>
<gene>
    <name evidence="7" type="ORF">NRP21_17095</name>
</gene>
<organism evidence="7 8">
    <name type="scientific">Roseomonas populi</name>
    <dbReference type="NCBI Taxonomy" id="3121582"/>
    <lineage>
        <taxon>Bacteria</taxon>
        <taxon>Pseudomonadati</taxon>
        <taxon>Pseudomonadota</taxon>
        <taxon>Alphaproteobacteria</taxon>
        <taxon>Acetobacterales</taxon>
        <taxon>Roseomonadaceae</taxon>
        <taxon>Roseomonas</taxon>
    </lineage>
</organism>